<dbReference type="PATRIC" id="fig|188932.3.peg.1442"/>
<evidence type="ECO:0000313" key="3">
    <source>
        <dbReference type="Proteomes" id="UP000071561"/>
    </source>
</evidence>
<evidence type="ECO:0000259" key="1">
    <source>
        <dbReference type="SMART" id="SM00860"/>
    </source>
</evidence>
<dbReference type="OrthoDB" id="1190024at2"/>
<feature type="domain" description="Knr4/Smi1-like" evidence="1">
    <location>
        <begin position="37"/>
        <end position="214"/>
    </location>
</feature>
<organism evidence="2 3">
    <name type="scientific">Pedobacter cryoconitis</name>
    <dbReference type="NCBI Taxonomy" id="188932"/>
    <lineage>
        <taxon>Bacteria</taxon>
        <taxon>Pseudomonadati</taxon>
        <taxon>Bacteroidota</taxon>
        <taxon>Sphingobacteriia</taxon>
        <taxon>Sphingobacteriales</taxon>
        <taxon>Sphingobacteriaceae</taxon>
        <taxon>Pedobacter</taxon>
    </lineage>
</organism>
<dbReference type="KEGG" id="pcm:AY601_1385"/>
<dbReference type="InterPro" id="IPR037883">
    <property type="entry name" value="Knr4/Smi1-like_sf"/>
</dbReference>
<name>A0A127VA77_9SPHI</name>
<dbReference type="Pfam" id="PF09346">
    <property type="entry name" value="SMI1_KNR4"/>
    <property type="match status" value="1"/>
</dbReference>
<proteinExistence type="predicted"/>
<dbReference type="Proteomes" id="UP000071561">
    <property type="component" value="Chromosome"/>
</dbReference>
<reference evidence="2 3" key="1">
    <citation type="submission" date="2016-03" db="EMBL/GenBank/DDBJ databases">
        <title>Complete genome sequence of Pedobacter cryoconitis PAMC 27485.</title>
        <authorList>
            <person name="Lee J."/>
            <person name="Kim O.-S."/>
        </authorList>
    </citation>
    <scope>NUCLEOTIDE SEQUENCE [LARGE SCALE GENOMIC DNA]</scope>
    <source>
        <strain evidence="2 3">PAMC 27485</strain>
    </source>
</reference>
<protein>
    <recommendedName>
        <fullName evidence="1">Knr4/Smi1-like domain-containing protein</fullName>
    </recommendedName>
</protein>
<gene>
    <name evidence="2" type="ORF">AY601_1385</name>
</gene>
<evidence type="ECO:0000313" key="2">
    <source>
        <dbReference type="EMBL" id="AMP98302.1"/>
    </source>
</evidence>
<accession>A0A127VA77</accession>
<dbReference type="Gene3D" id="3.40.1580.10">
    <property type="entry name" value="SMI1/KNR4-like"/>
    <property type="match status" value="1"/>
</dbReference>
<keyword evidence="3" id="KW-1185">Reference proteome</keyword>
<dbReference type="SMART" id="SM00860">
    <property type="entry name" value="SMI1_KNR4"/>
    <property type="match status" value="1"/>
</dbReference>
<dbReference type="SUPFAM" id="SSF160631">
    <property type="entry name" value="SMI1/KNR4-like"/>
    <property type="match status" value="1"/>
</dbReference>
<dbReference type="InterPro" id="IPR018958">
    <property type="entry name" value="Knr4/Smi1-like_dom"/>
</dbReference>
<dbReference type="AlphaFoldDB" id="A0A127VA77"/>
<sequence length="221" mass="25326">MDEQIERIKSKLSQLKELDSEFKQFGAKNHKYILNPPLTLSQVNQFETEYQVSLPQEYVTFLTTLGNGGAGPFHGLNTLIDSRIMYFDDSELAQHSYFELSKPFPYTESWNVEKELAEIDEKIEQAYENGDEALEEQLLAEKSALIDLPQNDYGRLNISDYGCGITISLIITGEEKGNIWTDDRVNDGGIYSYAELENTGKISFLNWYELWLDHTIKESAI</sequence>
<dbReference type="EMBL" id="CP014504">
    <property type="protein sequence ID" value="AMP98302.1"/>
    <property type="molecule type" value="Genomic_DNA"/>
</dbReference>
<dbReference type="RefSeq" id="WP_068398323.1">
    <property type="nucleotide sequence ID" value="NZ_CP014504.1"/>
</dbReference>